<proteinExistence type="predicted"/>
<reference evidence="3 4" key="1">
    <citation type="submission" date="2018-06" db="EMBL/GenBank/DDBJ databases">
        <title>Genomic Encyclopedia of Type Strains, Phase IV (KMG-IV): sequencing the most valuable type-strain genomes for metagenomic binning, comparative biology and taxonomic classification.</title>
        <authorList>
            <person name="Goeker M."/>
        </authorList>
    </citation>
    <scope>NUCLEOTIDE SEQUENCE [LARGE SCALE GENOMIC DNA]</scope>
    <source>
        <strain evidence="3 4">DSM 25619</strain>
    </source>
</reference>
<dbReference type="SUPFAM" id="SSF53850">
    <property type="entry name" value="Periplasmic binding protein-like II"/>
    <property type="match status" value="1"/>
</dbReference>
<gene>
    <name evidence="3" type="ORF">DFR47_10493</name>
</gene>
<comment type="caution">
    <text evidence="3">The sequence shown here is derived from an EMBL/GenBank/DDBJ whole genome shotgun (WGS) entry which is preliminary data.</text>
</comment>
<evidence type="ECO:0000256" key="2">
    <source>
        <dbReference type="SAM" id="SignalP"/>
    </source>
</evidence>
<dbReference type="InterPro" id="IPR026045">
    <property type="entry name" value="Ferric-bd"/>
</dbReference>
<dbReference type="GO" id="GO:0030976">
    <property type="term" value="F:thiamine pyrophosphate binding"/>
    <property type="evidence" value="ECO:0007669"/>
    <property type="project" value="TreeGrafter"/>
</dbReference>
<dbReference type="GO" id="GO:0015888">
    <property type="term" value="P:thiamine transport"/>
    <property type="evidence" value="ECO:0007669"/>
    <property type="project" value="TreeGrafter"/>
</dbReference>
<evidence type="ECO:0000313" key="4">
    <source>
        <dbReference type="Proteomes" id="UP000252893"/>
    </source>
</evidence>
<dbReference type="PANTHER" id="PTHR30006:SF2">
    <property type="entry name" value="ABC TRANSPORTER SUBSTRATE-BINDING PROTEIN"/>
    <property type="match status" value="1"/>
</dbReference>
<dbReference type="GO" id="GO:0030288">
    <property type="term" value="C:outer membrane-bounded periplasmic space"/>
    <property type="evidence" value="ECO:0007669"/>
    <property type="project" value="TreeGrafter"/>
</dbReference>
<dbReference type="CDD" id="cd13547">
    <property type="entry name" value="PBP2_Fbp_like_2"/>
    <property type="match status" value="1"/>
</dbReference>
<dbReference type="PIRSF" id="PIRSF002825">
    <property type="entry name" value="CfbpA"/>
    <property type="match status" value="1"/>
</dbReference>
<name>A0A366DXY0_9HYPH</name>
<organism evidence="3 4">
    <name type="scientific">Pseudochrobactrum asaccharolyticum</name>
    <dbReference type="NCBI Taxonomy" id="354351"/>
    <lineage>
        <taxon>Bacteria</taxon>
        <taxon>Pseudomonadati</taxon>
        <taxon>Pseudomonadota</taxon>
        <taxon>Alphaproteobacteria</taxon>
        <taxon>Hyphomicrobiales</taxon>
        <taxon>Brucellaceae</taxon>
        <taxon>Pseudochrobactrum</taxon>
    </lineage>
</organism>
<dbReference type="Pfam" id="PF13343">
    <property type="entry name" value="SBP_bac_6"/>
    <property type="match status" value="1"/>
</dbReference>
<keyword evidence="4" id="KW-1185">Reference proteome</keyword>
<dbReference type="GO" id="GO:0030975">
    <property type="term" value="F:thiamine binding"/>
    <property type="evidence" value="ECO:0007669"/>
    <property type="project" value="TreeGrafter"/>
</dbReference>
<evidence type="ECO:0000313" key="3">
    <source>
        <dbReference type="EMBL" id="RBO94735.1"/>
    </source>
</evidence>
<keyword evidence="1 2" id="KW-0732">Signal</keyword>
<evidence type="ECO:0000256" key="1">
    <source>
        <dbReference type="ARBA" id="ARBA00022729"/>
    </source>
</evidence>
<feature type="signal peptide" evidence="2">
    <location>
        <begin position="1"/>
        <end position="27"/>
    </location>
</feature>
<feature type="chain" id="PRO_5016910257" evidence="2">
    <location>
        <begin position="28"/>
        <end position="329"/>
    </location>
</feature>
<sequence>MLQKRTSRKTVLATALAIFMGATAVNAETLNLYTSQPEADATKTVEAFRKANPDIDVQVFRSGTSDILSKLAAEFAAGAPQPDVLLIADAVSMELLKKDNRLKAYEGAKTDGLTEGSFDKDKTYFGSKLITTGIAYNTQAKSKPESWADLGKEDYKGQIVMPSPLYSGAAAYMLSGFALNSELGWDYFEKLKVNELISVRGNGAVLKSVASGEKPYGILVDFMALNAKAKGSPVEFVFPKEGVPAVTEPVAIMATAKNVAGAEKFVDFILSDDGQKLALEQGYLPAKESVGRPSWLPEGTKINIMPIDTLKVLGVTEADKKRFSELFGG</sequence>
<dbReference type="AlphaFoldDB" id="A0A366DXY0"/>
<protein>
    <submittedName>
        <fullName evidence="3">Iron(III) transport system substrate-binding protein</fullName>
    </submittedName>
</protein>
<dbReference type="Gene3D" id="3.40.190.10">
    <property type="entry name" value="Periplasmic binding protein-like II"/>
    <property type="match status" value="2"/>
</dbReference>
<dbReference type="EMBL" id="QNRH01000004">
    <property type="protein sequence ID" value="RBO94735.1"/>
    <property type="molecule type" value="Genomic_DNA"/>
</dbReference>
<accession>A0A366DXY0</accession>
<dbReference type="Proteomes" id="UP000252893">
    <property type="component" value="Unassembled WGS sequence"/>
</dbReference>
<dbReference type="PANTHER" id="PTHR30006">
    <property type="entry name" value="THIAMINE-BINDING PERIPLASMIC PROTEIN-RELATED"/>
    <property type="match status" value="1"/>
</dbReference>